<comment type="caution">
    <text evidence="1">The sequence shown here is derived from an EMBL/GenBank/DDBJ whole genome shotgun (WGS) entry which is preliminary data.</text>
</comment>
<dbReference type="AlphaFoldDB" id="A0A420MVQ0"/>
<gene>
    <name evidence="1" type="ORF">BFJ69_g10357</name>
</gene>
<evidence type="ECO:0000313" key="1">
    <source>
        <dbReference type="EMBL" id="RKK72094.1"/>
    </source>
</evidence>
<dbReference type="Proteomes" id="UP000285084">
    <property type="component" value="Unassembled WGS sequence"/>
</dbReference>
<accession>A0A420MVQ0</accession>
<evidence type="ECO:0000313" key="2">
    <source>
        <dbReference type="Proteomes" id="UP000285084"/>
    </source>
</evidence>
<organism evidence="1 2">
    <name type="scientific">Fusarium oxysporum</name>
    <name type="common">Fusarium vascular wilt</name>
    <dbReference type="NCBI Taxonomy" id="5507"/>
    <lineage>
        <taxon>Eukaryota</taxon>
        <taxon>Fungi</taxon>
        <taxon>Dikarya</taxon>
        <taxon>Ascomycota</taxon>
        <taxon>Pezizomycotina</taxon>
        <taxon>Sordariomycetes</taxon>
        <taxon>Hypocreomycetidae</taxon>
        <taxon>Hypocreales</taxon>
        <taxon>Nectriaceae</taxon>
        <taxon>Fusarium</taxon>
        <taxon>Fusarium oxysporum species complex</taxon>
    </lineage>
</organism>
<sequence length="94" mass="10136">MVYKLSIANKTIPVNAKAVGFEVAEVESGSFGVRDPGGKFVAVVAVVMSVVDTVLEIIDIVDVVEETKEMVDQLNGPIKQSYKDYFNGIRAASQ</sequence>
<name>A0A420MVQ0_FUSOX</name>
<reference evidence="1 2" key="1">
    <citation type="journal article" date="2018" name="Sci. Rep.">
        <title>Characterisation of pathogen-specific regions and novel effector candidates in Fusarium oxysporum f. sp. cepae.</title>
        <authorList>
            <person name="Armitage A.D."/>
            <person name="Taylor A."/>
            <person name="Sobczyk M.K."/>
            <person name="Baxter L."/>
            <person name="Greenfield B.P."/>
            <person name="Bates H.J."/>
            <person name="Wilson F."/>
            <person name="Jackson A.C."/>
            <person name="Ott S."/>
            <person name="Harrison R.J."/>
            <person name="Clarkson J.P."/>
        </authorList>
    </citation>
    <scope>NUCLEOTIDE SEQUENCE [LARGE SCALE GENOMIC DNA]</scope>
    <source>
        <strain evidence="1 2">Fo_A13</strain>
    </source>
</reference>
<protein>
    <submittedName>
        <fullName evidence="1">Uncharacterized protein</fullName>
    </submittedName>
</protein>
<proteinExistence type="predicted"/>
<dbReference type="EMBL" id="MRCX01000103">
    <property type="protein sequence ID" value="RKK72094.1"/>
    <property type="molecule type" value="Genomic_DNA"/>
</dbReference>